<dbReference type="GO" id="GO:0032981">
    <property type="term" value="P:mitochondrial respiratory chain complex I assembly"/>
    <property type="evidence" value="ECO:0007669"/>
    <property type="project" value="TreeGrafter"/>
</dbReference>
<dbReference type="Gene3D" id="3.40.1230.10">
    <property type="entry name" value="MTH938-like"/>
    <property type="match status" value="1"/>
</dbReference>
<feature type="region of interest" description="Disordered" evidence="1">
    <location>
        <begin position="165"/>
        <end position="192"/>
    </location>
</feature>
<evidence type="ECO:0000313" key="3">
    <source>
        <dbReference type="Proteomes" id="UP000613580"/>
    </source>
</evidence>
<dbReference type="EMBL" id="JACAZE010000019">
    <property type="protein sequence ID" value="KAF7294225.1"/>
    <property type="molecule type" value="Genomic_DNA"/>
</dbReference>
<organism evidence="2 3">
    <name type="scientific">Mycena chlorophos</name>
    <name type="common">Agaric fungus</name>
    <name type="synonym">Agaricus chlorophos</name>
    <dbReference type="NCBI Taxonomy" id="658473"/>
    <lineage>
        <taxon>Eukaryota</taxon>
        <taxon>Fungi</taxon>
        <taxon>Dikarya</taxon>
        <taxon>Basidiomycota</taxon>
        <taxon>Agaricomycotina</taxon>
        <taxon>Agaricomycetes</taxon>
        <taxon>Agaricomycetidae</taxon>
        <taxon>Agaricales</taxon>
        <taxon>Marasmiineae</taxon>
        <taxon>Mycenaceae</taxon>
        <taxon>Mycena</taxon>
    </lineage>
</organism>
<accession>A0A8H6S8M1</accession>
<evidence type="ECO:0000256" key="1">
    <source>
        <dbReference type="SAM" id="MobiDB-lite"/>
    </source>
</evidence>
<dbReference type="GO" id="GO:0005743">
    <property type="term" value="C:mitochondrial inner membrane"/>
    <property type="evidence" value="ECO:0007669"/>
    <property type="project" value="TreeGrafter"/>
</dbReference>
<gene>
    <name evidence="2" type="ORF">HMN09_01150900</name>
</gene>
<dbReference type="InterPro" id="IPR007523">
    <property type="entry name" value="NDUFAF3/AAMDC"/>
</dbReference>
<name>A0A8H6S8M1_MYCCL</name>
<protein>
    <submittedName>
        <fullName evidence="2">DUF498-domain-containing protein</fullName>
    </submittedName>
</protein>
<dbReference type="OrthoDB" id="20681at2759"/>
<reference evidence="2" key="1">
    <citation type="submission" date="2020-05" db="EMBL/GenBank/DDBJ databases">
        <title>Mycena genomes resolve the evolution of fungal bioluminescence.</title>
        <authorList>
            <person name="Tsai I.J."/>
        </authorList>
    </citation>
    <scope>NUCLEOTIDE SEQUENCE</scope>
    <source>
        <strain evidence="2">110903Hualien_Pintung</strain>
    </source>
</reference>
<dbReference type="PANTHER" id="PTHR21192">
    <property type="entry name" value="NUCLEAR PROTEIN E3-3"/>
    <property type="match status" value="1"/>
</dbReference>
<comment type="caution">
    <text evidence="2">The sequence shown here is derived from an EMBL/GenBank/DDBJ whole genome shotgun (WGS) entry which is preliminary data.</text>
</comment>
<keyword evidence="3" id="KW-1185">Reference proteome</keyword>
<dbReference type="Pfam" id="PF04430">
    <property type="entry name" value="DUF498"/>
    <property type="match status" value="1"/>
</dbReference>
<feature type="compositionally biased region" description="Basic residues" evidence="1">
    <location>
        <begin position="173"/>
        <end position="186"/>
    </location>
</feature>
<dbReference type="Proteomes" id="UP000613580">
    <property type="component" value="Unassembled WGS sequence"/>
</dbReference>
<dbReference type="PANTHER" id="PTHR21192:SF2">
    <property type="entry name" value="NADH DEHYDROGENASE [UBIQUINONE] 1 ALPHA SUBCOMPLEX ASSEMBLY FACTOR 3"/>
    <property type="match status" value="1"/>
</dbReference>
<sequence>MTSLLLRPRSTLCRFRAFSTASALRTHSATSLTNILGSDTPPPTQIASVSSAGIQLEDGLLLRGASIFLDGKVFLWDVPSSVAEWRREHLALFEVVVPRPEILVLGTGEELAHPPPSFKSFLTTLGIQVDVMSTARFRFSAHIHTNLTSCSEMLARRTTCSLKRVDASPRPWPRSRRTAGPKRPRRNKSDTEQYPKQLWSFRSRLSFPLDRFLWWCGVGKLRRHLVLVVRNGDKYDGLKDAWRR</sequence>
<evidence type="ECO:0000313" key="2">
    <source>
        <dbReference type="EMBL" id="KAF7294225.1"/>
    </source>
</evidence>
<dbReference type="InterPro" id="IPR036748">
    <property type="entry name" value="MTH938-like_sf"/>
</dbReference>
<proteinExistence type="predicted"/>
<dbReference type="AlphaFoldDB" id="A0A8H6S8M1"/>
<dbReference type="SUPFAM" id="SSF64076">
    <property type="entry name" value="MTH938-like"/>
    <property type="match status" value="1"/>
</dbReference>